<proteinExistence type="predicted"/>
<organism evidence="2 3">
    <name type="scientific">Sorangium cellulosum</name>
    <name type="common">Polyangium cellulosum</name>
    <dbReference type="NCBI Taxonomy" id="56"/>
    <lineage>
        <taxon>Bacteria</taxon>
        <taxon>Pseudomonadati</taxon>
        <taxon>Myxococcota</taxon>
        <taxon>Polyangia</taxon>
        <taxon>Polyangiales</taxon>
        <taxon>Polyangiaceae</taxon>
        <taxon>Sorangium</taxon>
    </lineage>
</organism>
<sequence>MARHTGSLEQRLAAVIAPAQGDRGPFYEVLRPPSHATVKETKKDGYAEVACIVPEGHICIQWRLEETGRFLFLRGDKNADGALLLLGPDGQVEAHIIECKRKVTQGKWEDILQQMRWTLYKLLALAGALGLSIDEVYLGTAYRLDELSEESSPNPALGKPTLGGASEKTSGEDELSESRLRQLAWETDEVHLAGFDGAFRHVKVQLDEGSGHGVYRILAPRSRSAREP</sequence>
<evidence type="ECO:0000313" key="2">
    <source>
        <dbReference type="EMBL" id="AUX27719.1"/>
    </source>
</evidence>
<dbReference type="RefSeq" id="WP_129356181.1">
    <property type="nucleotide sequence ID" value="NZ_CP012670.1"/>
</dbReference>
<accession>A0A4P2QDF8</accession>
<dbReference type="Proteomes" id="UP000295781">
    <property type="component" value="Chromosome"/>
</dbReference>
<gene>
    <name evidence="2" type="ORF">SOCEGT47_083170</name>
</gene>
<dbReference type="OrthoDB" id="9255534at2"/>
<dbReference type="AlphaFoldDB" id="A0A4P2QDF8"/>
<reference evidence="2 3" key="1">
    <citation type="submission" date="2015-09" db="EMBL/GenBank/DDBJ databases">
        <title>Sorangium comparison.</title>
        <authorList>
            <person name="Zaburannyi N."/>
            <person name="Bunk B."/>
            <person name="Overmann J."/>
            <person name="Mueller R."/>
        </authorList>
    </citation>
    <scope>NUCLEOTIDE SEQUENCE [LARGE SCALE GENOMIC DNA]</scope>
    <source>
        <strain evidence="2 3">So ceGT47</strain>
    </source>
</reference>
<evidence type="ECO:0000313" key="3">
    <source>
        <dbReference type="Proteomes" id="UP000295781"/>
    </source>
</evidence>
<protein>
    <submittedName>
        <fullName evidence="2">Uncharacterized protein</fullName>
    </submittedName>
</protein>
<dbReference type="EMBL" id="CP012670">
    <property type="protein sequence ID" value="AUX27719.1"/>
    <property type="molecule type" value="Genomic_DNA"/>
</dbReference>
<feature type="region of interest" description="Disordered" evidence="1">
    <location>
        <begin position="149"/>
        <end position="173"/>
    </location>
</feature>
<name>A0A4P2QDF8_SORCE</name>
<evidence type="ECO:0000256" key="1">
    <source>
        <dbReference type="SAM" id="MobiDB-lite"/>
    </source>
</evidence>